<reference evidence="1 2" key="1">
    <citation type="submission" date="2024-10" db="EMBL/GenBank/DDBJ databases">
        <authorList>
            <person name="Kim D."/>
        </authorList>
    </citation>
    <scope>NUCLEOTIDE SEQUENCE [LARGE SCALE GENOMIC DNA]</scope>
    <source>
        <strain evidence="1">Taebaek</strain>
    </source>
</reference>
<dbReference type="AlphaFoldDB" id="A0ABD2HX08"/>
<dbReference type="Proteomes" id="UP001620645">
    <property type="component" value="Unassembled WGS sequence"/>
</dbReference>
<evidence type="ECO:0000313" key="2">
    <source>
        <dbReference type="Proteomes" id="UP001620645"/>
    </source>
</evidence>
<protein>
    <recommendedName>
        <fullName evidence="3">Effector protein</fullName>
    </recommendedName>
</protein>
<keyword evidence="2" id="KW-1185">Reference proteome</keyword>
<name>A0ABD2HX08_HETSC</name>
<proteinExistence type="predicted"/>
<evidence type="ECO:0008006" key="3">
    <source>
        <dbReference type="Google" id="ProtNLM"/>
    </source>
</evidence>
<sequence>MISLFNGCIGGDNDDVYNKLTDFNPISLSAESSTDAKGINDINWHPDNELVYDYDPLQIDQNAKENTMEYMKQVKANVEHELKKKGMKKKDKQIANELKAQRKQVEGMKKQLAKLTAEKKMMRFLD</sequence>
<dbReference type="EMBL" id="JBICCN010000401">
    <property type="protein sequence ID" value="KAL3071008.1"/>
    <property type="molecule type" value="Genomic_DNA"/>
</dbReference>
<gene>
    <name evidence="1" type="ORF">niasHS_016206</name>
</gene>
<accession>A0ABD2HX08</accession>
<evidence type="ECO:0000313" key="1">
    <source>
        <dbReference type="EMBL" id="KAL3071008.1"/>
    </source>
</evidence>
<comment type="caution">
    <text evidence="1">The sequence shown here is derived from an EMBL/GenBank/DDBJ whole genome shotgun (WGS) entry which is preliminary data.</text>
</comment>
<organism evidence="1 2">
    <name type="scientific">Heterodera schachtii</name>
    <name type="common">Sugarbeet cyst nematode worm</name>
    <name type="synonym">Tylenchus schachtii</name>
    <dbReference type="NCBI Taxonomy" id="97005"/>
    <lineage>
        <taxon>Eukaryota</taxon>
        <taxon>Metazoa</taxon>
        <taxon>Ecdysozoa</taxon>
        <taxon>Nematoda</taxon>
        <taxon>Chromadorea</taxon>
        <taxon>Rhabditida</taxon>
        <taxon>Tylenchina</taxon>
        <taxon>Tylenchomorpha</taxon>
        <taxon>Tylenchoidea</taxon>
        <taxon>Heteroderidae</taxon>
        <taxon>Heteroderinae</taxon>
        <taxon>Heterodera</taxon>
    </lineage>
</organism>